<dbReference type="EMBL" id="CP051141">
    <property type="protein sequence ID" value="QIW99514.1"/>
    <property type="molecule type" value="Genomic_DNA"/>
</dbReference>
<keyword evidence="4" id="KW-1185">Reference proteome</keyword>
<feature type="region of interest" description="Disordered" evidence="1">
    <location>
        <begin position="1"/>
        <end position="96"/>
    </location>
</feature>
<feature type="region of interest" description="Disordered" evidence="1">
    <location>
        <begin position="588"/>
        <end position="607"/>
    </location>
</feature>
<dbReference type="SMART" id="SM00555">
    <property type="entry name" value="GIT"/>
    <property type="match status" value="3"/>
</dbReference>
<dbReference type="Proteomes" id="UP000503462">
    <property type="component" value="Chromosome 3"/>
</dbReference>
<evidence type="ECO:0000313" key="3">
    <source>
        <dbReference type="EMBL" id="QIW99514.1"/>
    </source>
</evidence>
<organism evidence="3 4">
    <name type="scientific">Peltaster fructicola</name>
    <dbReference type="NCBI Taxonomy" id="286661"/>
    <lineage>
        <taxon>Eukaryota</taxon>
        <taxon>Fungi</taxon>
        <taxon>Dikarya</taxon>
        <taxon>Ascomycota</taxon>
        <taxon>Pezizomycotina</taxon>
        <taxon>Dothideomycetes</taxon>
        <taxon>Dothideomycetes incertae sedis</taxon>
        <taxon>Peltaster</taxon>
    </lineage>
</organism>
<feature type="region of interest" description="Disordered" evidence="1">
    <location>
        <begin position="218"/>
        <end position="302"/>
    </location>
</feature>
<feature type="region of interest" description="Disordered" evidence="1">
    <location>
        <begin position="728"/>
        <end position="750"/>
    </location>
</feature>
<dbReference type="OrthoDB" id="5588096at2759"/>
<evidence type="ECO:0000259" key="2">
    <source>
        <dbReference type="SMART" id="SM00555"/>
    </source>
</evidence>
<feature type="compositionally biased region" description="Low complexity" evidence="1">
    <location>
        <begin position="44"/>
        <end position="54"/>
    </location>
</feature>
<dbReference type="Pfam" id="PF08518">
    <property type="entry name" value="GIT_SHD"/>
    <property type="match status" value="2"/>
</dbReference>
<sequence length="750" mass="83779">MNRNNGPLSPASSGRASNGGFMGAPSDIPYSGGPYASARPMQSPPSSSGHPSGSTDLSRPSANSSNGRPQSSASSRSDARGMGMPPNQRDSTRSNFRPEHEDVLQKHYYSLRTYLASHLRDEKGNMKPNRARDKLLRLSVTQFMELSTDVYDELVRREDDRTRRVQNVPQFLPPKQNFHPKRNQARQKLSTLPVERFRQLATDVFFELERRVPRFTGADIDRPISSGSRAPSRGGMRPPPQQGWRGGPPDARSRQPSDASSLGRPLPKNFNGGTVVPNKSTMVEDDDDEELANRFSEMERDKERIKSQEIEIEELKKQLQGREEELEAARQSGEEHESGRSEWSELREELEQKVSDAQRLNDDLHNELEVLRRNKHMDEQTLRDQVDELRGTHEDLQTQLHHSNRDLEELREHHDNVQHQLTQLQLGSRGEGSEEQTYKIQTLEQELATQKKLTDEVRAESLANLLEMRQLSQQNDEAVEREEQLASQVSVLKREAEEWRDRYARVKVQNKSLRASTMGLGLHTSFSDGDLREQGLISPDGLVKAVDMTKFQLTIDDLLKSARQIDTTAMIESVRQVTFSVQSITSDIGTDGYPTPSPSPHSPDSPAAVSVARLKARVTGTANSLITATKQHANAGGLSPVALLDAAASNLTASVIELVKAVGIKPASDNEARDADLDSFYGERTSDTYSQDEMPPPLETAVAVQQGGLARSNTSKKPVGWFNWGRRMESDEDSLQDGHAPAADEYDPYR</sequence>
<dbReference type="InterPro" id="IPR056439">
    <property type="entry name" value="VBS_C3G9"/>
</dbReference>
<protein>
    <recommendedName>
        <fullName evidence="2">GIT Spa2 homology (SHD) domain-containing protein</fullName>
    </recommendedName>
</protein>
<name>A0A6H0XXX7_9PEZI</name>
<dbReference type="GO" id="GO:0005078">
    <property type="term" value="F:MAP-kinase scaffold activity"/>
    <property type="evidence" value="ECO:0007669"/>
    <property type="project" value="TreeGrafter"/>
</dbReference>
<feature type="compositionally biased region" description="Polar residues" evidence="1">
    <location>
        <begin position="55"/>
        <end position="76"/>
    </location>
</feature>
<feature type="domain" description="GIT Spa2 homology (SHD)" evidence="2">
    <location>
        <begin position="131"/>
        <end position="161"/>
    </location>
</feature>
<reference evidence="3 4" key="1">
    <citation type="journal article" date="2016" name="Sci. Rep.">
        <title>Peltaster fructicola genome reveals evolution from an invasive phytopathogen to an ectophytic parasite.</title>
        <authorList>
            <person name="Xu C."/>
            <person name="Chen H."/>
            <person name="Gleason M.L."/>
            <person name="Xu J.R."/>
            <person name="Liu H."/>
            <person name="Zhang R."/>
            <person name="Sun G."/>
        </authorList>
    </citation>
    <scope>NUCLEOTIDE SEQUENCE [LARGE SCALE GENOMIC DNA]</scope>
    <source>
        <strain evidence="3 4">LNHT1506</strain>
    </source>
</reference>
<evidence type="ECO:0000313" key="4">
    <source>
        <dbReference type="Proteomes" id="UP000503462"/>
    </source>
</evidence>
<accession>A0A6H0XXX7</accession>
<feature type="compositionally biased region" description="Polar residues" evidence="1">
    <location>
        <begin position="1"/>
        <end position="16"/>
    </location>
</feature>
<dbReference type="InterPro" id="IPR039892">
    <property type="entry name" value="Spa2/Sph1"/>
</dbReference>
<dbReference type="AlphaFoldDB" id="A0A6H0XXX7"/>
<dbReference type="Pfam" id="PF23742">
    <property type="entry name" value="VBS_C3G9"/>
    <property type="match status" value="1"/>
</dbReference>
<proteinExistence type="predicted"/>
<dbReference type="PANTHER" id="PTHR21601:SF0">
    <property type="entry name" value="PROTEIN SPA2-RELATED"/>
    <property type="match status" value="1"/>
</dbReference>
<feature type="domain" description="GIT Spa2 homology (SHD)" evidence="2">
    <location>
        <begin position="353"/>
        <end position="377"/>
    </location>
</feature>
<feature type="domain" description="GIT Spa2 homology (SHD)" evidence="2">
    <location>
        <begin position="185"/>
        <end position="218"/>
    </location>
</feature>
<gene>
    <name evidence="3" type="ORF">AMS68_005032</name>
</gene>
<feature type="compositionally biased region" description="Basic and acidic residues" evidence="1">
    <location>
        <begin position="332"/>
        <end position="358"/>
    </location>
</feature>
<evidence type="ECO:0000256" key="1">
    <source>
        <dbReference type="SAM" id="MobiDB-lite"/>
    </source>
</evidence>
<dbReference type="PANTHER" id="PTHR21601">
    <property type="entry name" value="SPA2 PROTEIN"/>
    <property type="match status" value="1"/>
</dbReference>
<feature type="region of interest" description="Disordered" evidence="1">
    <location>
        <begin position="318"/>
        <end position="358"/>
    </location>
</feature>
<dbReference type="InterPro" id="IPR013724">
    <property type="entry name" value="GIT_SHD"/>
</dbReference>